<dbReference type="GO" id="GO:0005524">
    <property type="term" value="F:ATP binding"/>
    <property type="evidence" value="ECO:0007669"/>
    <property type="project" value="UniProtKB-KW"/>
</dbReference>
<dbReference type="GO" id="GO:0006183">
    <property type="term" value="P:GTP biosynthetic process"/>
    <property type="evidence" value="ECO:0007669"/>
    <property type="project" value="InterPro"/>
</dbReference>
<evidence type="ECO:0000256" key="1">
    <source>
        <dbReference type="ARBA" id="ARBA00000082"/>
    </source>
</evidence>
<keyword evidence="14" id="KW-1185">Reference proteome</keyword>
<dbReference type="PROSITE" id="PS00469">
    <property type="entry name" value="NDPK"/>
    <property type="match status" value="1"/>
</dbReference>
<dbReference type="PANTHER" id="PTHR11349">
    <property type="entry name" value="NUCLEOSIDE DIPHOSPHATE KINASE"/>
    <property type="match status" value="1"/>
</dbReference>
<comment type="similarity">
    <text evidence="4 9 10">Belongs to the NDK family.</text>
</comment>
<evidence type="ECO:0000256" key="9">
    <source>
        <dbReference type="PROSITE-ProRule" id="PRU00706"/>
    </source>
</evidence>
<dbReference type="InterPro" id="IPR034907">
    <property type="entry name" value="NDK-like_dom"/>
</dbReference>
<dbReference type="NCBIfam" id="NF001908">
    <property type="entry name" value="PRK00668.1"/>
    <property type="match status" value="1"/>
</dbReference>
<comment type="cofactor">
    <cofactor evidence="3">
        <name>Mg(2+)</name>
        <dbReference type="ChEBI" id="CHEBI:18420"/>
    </cofactor>
</comment>
<feature type="binding site" evidence="9">
    <location>
        <position position="171"/>
    </location>
    <ligand>
        <name>ATP</name>
        <dbReference type="ChEBI" id="CHEBI:30616"/>
    </ligand>
</feature>
<evidence type="ECO:0000256" key="4">
    <source>
        <dbReference type="ARBA" id="ARBA00008142"/>
    </source>
</evidence>
<keyword evidence="5 11" id="KW-0808">Transferase</keyword>
<comment type="catalytic activity">
    <reaction evidence="1 11">
        <text>a 2'-deoxyribonucleoside 5'-diphosphate + ATP = a 2'-deoxyribonucleoside 5'-triphosphate + ADP</text>
        <dbReference type="Rhea" id="RHEA:44640"/>
        <dbReference type="ChEBI" id="CHEBI:30616"/>
        <dbReference type="ChEBI" id="CHEBI:61560"/>
        <dbReference type="ChEBI" id="CHEBI:73316"/>
        <dbReference type="ChEBI" id="CHEBI:456216"/>
        <dbReference type="EC" id="2.7.4.6"/>
    </reaction>
</comment>
<evidence type="ECO:0000256" key="7">
    <source>
        <dbReference type="ARBA" id="ARBA00022777"/>
    </source>
</evidence>
<evidence type="ECO:0000256" key="8">
    <source>
        <dbReference type="ARBA" id="ARBA00022840"/>
    </source>
</evidence>
<dbReference type="OrthoDB" id="2162449at2759"/>
<comment type="caution">
    <text evidence="13">The sequence shown here is derived from an EMBL/GenBank/DDBJ whole genome shotgun (WGS) entry which is preliminary data.</text>
</comment>
<dbReference type="AlphaFoldDB" id="A0A843U4F4"/>
<keyword evidence="7 11" id="KW-0418">Kinase</keyword>
<organism evidence="13 14">
    <name type="scientific">Colocasia esculenta</name>
    <name type="common">Wild taro</name>
    <name type="synonym">Arum esculentum</name>
    <dbReference type="NCBI Taxonomy" id="4460"/>
    <lineage>
        <taxon>Eukaryota</taxon>
        <taxon>Viridiplantae</taxon>
        <taxon>Streptophyta</taxon>
        <taxon>Embryophyta</taxon>
        <taxon>Tracheophyta</taxon>
        <taxon>Spermatophyta</taxon>
        <taxon>Magnoliopsida</taxon>
        <taxon>Liliopsida</taxon>
        <taxon>Araceae</taxon>
        <taxon>Aroideae</taxon>
        <taxon>Colocasieae</taxon>
        <taxon>Colocasia</taxon>
    </lineage>
</organism>
<dbReference type="InterPro" id="IPR036850">
    <property type="entry name" value="NDK-like_dom_sf"/>
</dbReference>
<dbReference type="GO" id="GO:0006228">
    <property type="term" value="P:UTP biosynthetic process"/>
    <property type="evidence" value="ECO:0007669"/>
    <property type="project" value="InterPro"/>
</dbReference>
<dbReference type="InterPro" id="IPR023005">
    <property type="entry name" value="Nucleoside_diP_kinase_AS"/>
</dbReference>
<evidence type="ECO:0000256" key="2">
    <source>
        <dbReference type="ARBA" id="ARBA00000937"/>
    </source>
</evidence>
<reference evidence="13" key="1">
    <citation type="submission" date="2017-07" db="EMBL/GenBank/DDBJ databases">
        <title>Taro Niue Genome Assembly and Annotation.</title>
        <authorList>
            <person name="Atibalentja N."/>
            <person name="Keating K."/>
            <person name="Fields C.J."/>
        </authorList>
    </citation>
    <scope>NUCLEOTIDE SEQUENCE</scope>
    <source>
        <strain evidence="13">Niue_2</strain>
        <tissue evidence="13">Leaf</tissue>
    </source>
</reference>
<evidence type="ECO:0000256" key="5">
    <source>
        <dbReference type="ARBA" id="ARBA00022679"/>
    </source>
</evidence>
<evidence type="ECO:0000256" key="3">
    <source>
        <dbReference type="ARBA" id="ARBA00001946"/>
    </source>
</evidence>
<dbReference type="FunFam" id="3.30.70.141:FF:000002">
    <property type="entry name" value="Nucleoside diphosphate kinase"/>
    <property type="match status" value="1"/>
</dbReference>
<dbReference type="EC" id="2.7.4.6" evidence="11"/>
<dbReference type="CDD" id="cd04413">
    <property type="entry name" value="NDPk_I"/>
    <property type="match status" value="1"/>
</dbReference>
<dbReference type="InterPro" id="IPR001564">
    <property type="entry name" value="Nucleoside_diP_kinase"/>
</dbReference>
<evidence type="ECO:0000313" key="14">
    <source>
        <dbReference type="Proteomes" id="UP000652761"/>
    </source>
</evidence>
<dbReference type="PROSITE" id="PS51374">
    <property type="entry name" value="NDPK_LIKE"/>
    <property type="match status" value="1"/>
</dbReference>
<dbReference type="GO" id="GO:0006241">
    <property type="term" value="P:CTP biosynthetic process"/>
    <property type="evidence" value="ECO:0007669"/>
    <property type="project" value="InterPro"/>
</dbReference>
<protein>
    <recommendedName>
        <fullName evidence="11">Nucleoside diphosphate kinase</fullName>
        <ecNumber evidence="11">2.7.4.6</ecNumber>
    </recommendedName>
</protein>
<evidence type="ECO:0000259" key="12">
    <source>
        <dbReference type="SMART" id="SM00562"/>
    </source>
</evidence>
<feature type="binding site" evidence="9">
    <location>
        <position position="161"/>
    </location>
    <ligand>
        <name>ATP</name>
        <dbReference type="ChEBI" id="CHEBI:30616"/>
    </ligand>
</feature>
<dbReference type="SMART" id="SM00562">
    <property type="entry name" value="NDK"/>
    <property type="match status" value="1"/>
</dbReference>
<feature type="active site" description="Pros-phosphohistidine intermediate" evidence="9">
    <location>
        <position position="174"/>
    </location>
</feature>
<dbReference type="PRINTS" id="PR01243">
    <property type="entry name" value="NUCDPKINASE"/>
</dbReference>
<dbReference type="SUPFAM" id="SSF54919">
    <property type="entry name" value="Nucleoside diphosphate kinase, NDK"/>
    <property type="match status" value="1"/>
</dbReference>
<feature type="binding site" evidence="9">
    <location>
        <position position="144"/>
    </location>
    <ligand>
        <name>ATP</name>
        <dbReference type="ChEBI" id="CHEBI:30616"/>
    </ligand>
</feature>
<feature type="binding site" evidence="9">
    <location>
        <position position="68"/>
    </location>
    <ligand>
        <name>ATP</name>
        <dbReference type="ChEBI" id="CHEBI:30616"/>
    </ligand>
</feature>
<accession>A0A843U4F4</accession>
<evidence type="ECO:0000256" key="11">
    <source>
        <dbReference type="RuleBase" id="RU004013"/>
    </source>
</evidence>
<feature type="domain" description="Nucleoside diphosphate kinase-like" evidence="12">
    <location>
        <begin position="60"/>
        <end position="197"/>
    </location>
</feature>
<keyword evidence="8 11" id="KW-0067">ATP-binding</keyword>
<comment type="catalytic activity">
    <reaction evidence="2">
        <text>a ribonucleoside 5'-diphosphate + ATP = a ribonucleoside 5'-triphosphate + ADP</text>
        <dbReference type="Rhea" id="RHEA:18113"/>
        <dbReference type="ChEBI" id="CHEBI:30616"/>
        <dbReference type="ChEBI" id="CHEBI:57930"/>
        <dbReference type="ChEBI" id="CHEBI:61557"/>
        <dbReference type="ChEBI" id="CHEBI:456216"/>
        <dbReference type="EC" id="2.7.4.6"/>
    </reaction>
</comment>
<evidence type="ECO:0000256" key="10">
    <source>
        <dbReference type="RuleBase" id="RU004011"/>
    </source>
</evidence>
<gene>
    <name evidence="13" type="ORF">Taro_007622</name>
</gene>
<dbReference type="EMBL" id="NMUH01000242">
    <property type="protein sequence ID" value="MQL75239.1"/>
    <property type="molecule type" value="Genomic_DNA"/>
</dbReference>
<evidence type="ECO:0000313" key="13">
    <source>
        <dbReference type="EMBL" id="MQL75239.1"/>
    </source>
</evidence>
<dbReference type="GO" id="GO:0004550">
    <property type="term" value="F:nucleoside diphosphate kinase activity"/>
    <property type="evidence" value="ECO:0007669"/>
    <property type="project" value="UniProtKB-EC"/>
</dbReference>
<dbReference type="Pfam" id="PF00334">
    <property type="entry name" value="NDK"/>
    <property type="match status" value="1"/>
</dbReference>
<dbReference type="Proteomes" id="UP000652761">
    <property type="component" value="Unassembled WGS sequence"/>
</dbReference>
<sequence>MPPSGIGISALWSCDLSPPIPHPNLALYKPHRLGFASPLALSLLAQQPQQQRSTPPPPAMEQTFIMIKPDGVQRGLVGDIIGRFEKKGFSLKGLKLVSVERAFAEKHYEDLSAKPFFNGLVEYIISGPVVAMVWEGKNVVVTGRKIIGATNPADSAPGTIRGDFAIEIGRNVIHGSDSVESARKEIALWFPEGPVEWQSSLHPWIYE</sequence>
<dbReference type="Gene3D" id="3.30.70.141">
    <property type="entry name" value="Nucleoside diphosphate kinase-like domain"/>
    <property type="match status" value="1"/>
</dbReference>
<proteinExistence type="inferred from homology"/>
<name>A0A843U4F4_COLES</name>
<evidence type="ECO:0000256" key="6">
    <source>
        <dbReference type="ARBA" id="ARBA00022741"/>
    </source>
</evidence>
<feature type="binding site" evidence="9">
    <location>
        <position position="116"/>
    </location>
    <ligand>
        <name>ATP</name>
        <dbReference type="ChEBI" id="CHEBI:30616"/>
    </ligand>
</feature>
<keyword evidence="6 11" id="KW-0547">Nucleotide-binding</keyword>
<feature type="binding site" evidence="9">
    <location>
        <position position="150"/>
    </location>
    <ligand>
        <name>ATP</name>
        <dbReference type="ChEBI" id="CHEBI:30616"/>
    </ligand>
</feature>
<dbReference type="HAMAP" id="MF_00451">
    <property type="entry name" value="NDP_kinase"/>
    <property type="match status" value="1"/>
</dbReference>